<feature type="domain" description="Aldehyde dehydrogenase" evidence="4">
    <location>
        <begin position="26"/>
        <end position="448"/>
    </location>
</feature>
<organism evidence="5">
    <name type="scientific">hydrothermal vent metagenome</name>
    <dbReference type="NCBI Taxonomy" id="652676"/>
    <lineage>
        <taxon>unclassified sequences</taxon>
        <taxon>metagenomes</taxon>
        <taxon>ecological metagenomes</taxon>
    </lineage>
</organism>
<gene>
    <name evidence="5" type="ORF">MGWOODY_Tha1107</name>
</gene>
<dbReference type="PANTHER" id="PTHR43570">
    <property type="entry name" value="ALDEHYDE DEHYDROGENASE"/>
    <property type="match status" value="1"/>
</dbReference>
<dbReference type="Gene3D" id="3.40.309.10">
    <property type="entry name" value="Aldehyde Dehydrogenase, Chain A, domain 2"/>
    <property type="match status" value="1"/>
</dbReference>
<reference evidence="5" key="1">
    <citation type="submission" date="2015-10" db="EMBL/GenBank/DDBJ databases">
        <authorList>
            <person name="Gilbert D.G."/>
        </authorList>
    </citation>
    <scope>NUCLEOTIDE SEQUENCE</scope>
</reference>
<evidence type="ECO:0000259" key="4">
    <source>
        <dbReference type="Pfam" id="PF00171"/>
    </source>
</evidence>
<dbReference type="CDD" id="cd07133">
    <property type="entry name" value="ALDH_CALDH_CalB"/>
    <property type="match status" value="1"/>
</dbReference>
<dbReference type="GO" id="GO:0005737">
    <property type="term" value="C:cytoplasm"/>
    <property type="evidence" value="ECO:0007669"/>
    <property type="project" value="TreeGrafter"/>
</dbReference>
<dbReference type="FunFam" id="3.40.605.10:FF:000004">
    <property type="entry name" value="Aldehyde dehydrogenase"/>
    <property type="match status" value="1"/>
</dbReference>
<proteinExistence type="inferred from homology"/>
<evidence type="ECO:0000256" key="1">
    <source>
        <dbReference type="ARBA" id="ARBA00009986"/>
    </source>
</evidence>
<dbReference type="Pfam" id="PF00171">
    <property type="entry name" value="Aldedh"/>
    <property type="match status" value="1"/>
</dbReference>
<evidence type="ECO:0000256" key="3">
    <source>
        <dbReference type="ARBA" id="ARBA00023027"/>
    </source>
</evidence>
<comment type="similarity">
    <text evidence="1">Belongs to the aldehyde dehydrogenase family.</text>
</comment>
<evidence type="ECO:0000256" key="2">
    <source>
        <dbReference type="ARBA" id="ARBA00023002"/>
    </source>
</evidence>
<dbReference type="EMBL" id="CZQC01000070">
    <property type="protein sequence ID" value="CUS42729.1"/>
    <property type="molecule type" value="Genomic_DNA"/>
</dbReference>
<keyword evidence="3" id="KW-0520">NAD</keyword>
<dbReference type="GO" id="GO:0006081">
    <property type="term" value="P:aldehyde metabolic process"/>
    <property type="evidence" value="ECO:0007669"/>
    <property type="project" value="InterPro"/>
</dbReference>
<evidence type="ECO:0000313" key="5">
    <source>
        <dbReference type="EMBL" id="CUS42729.1"/>
    </source>
</evidence>
<dbReference type="InterPro" id="IPR029510">
    <property type="entry name" value="Ald_DH_CS_GLU"/>
</dbReference>
<dbReference type="InterPro" id="IPR012394">
    <property type="entry name" value="Aldehyde_DH_NAD(P)"/>
</dbReference>
<name>A0A160THZ7_9ZZZZ</name>
<dbReference type="PROSITE" id="PS00687">
    <property type="entry name" value="ALDEHYDE_DEHYDR_GLU"/>
    <property type="match status" value="1"/>
</dbReference>
<dbReference type="Gene3D" id="3.40.605.10">
    <property type="entry name" value="Aldehyde Dehydrogenase, Chain A, domain 1"/>
    <property type="match status" value="1"/>
</dbReference>
<accession>A0A160THZ7</accession>
<protein>
    <submittedName>
        <fullName evidence="5">Aldehyde dehydrogenase Probable coniferyl aldehyde dehydrogenase</fullName>
        <ecNumber evidence="5">1.2.1.3</ecNumber>
        <ecNumber evidence="5">1.2.1.68</ecNumber>
    </submittedName>
</protein>
<dbReference type="PIRSF" id="PIRSF036492">
    <property type="entry name" value="ALDH"/>
    <property type="match status" value="1"/>
</dbReference>
<dbReference type="PANTHER" id="PTHR43570:SF20">
    <property type="entry name" value="ALDEHYDE DEHYDROGENASE ALDX-RELATED"/>
    <property type="match status" value="1"/>
</dbReference>
<dbReference type="InterPro" id="IPR016161">
    <property type="entry name" value="Ald_DH/histidinol_DH"/>
</dbReference>
<dbReference type="GO" id="GO:0004029">
    <property type="term" value="F:aldehyde dehydrogenase (NAD+) activity"/>
    <property type="evidence" value="ECO:0007669"/>
    <property type="project" value="UniProtKB-EC"/>
</dbReference>
<dbReference type="SUPFAM" id="SSF53720">
    <property type="entry name" value="ALDH-like"/>
    <property type="match status" value="1"/>
</dbReference>
<keyword evidence="2 5" id="KW-0560">Oxidoreductase</keyword>
<dbReference type="InterPro" id="IPR016163">
    <property type="entry name" value="Ald_DH_C"/>
</dbReference>
<dbReference type="EC" id="1.2.1.3" evidence="5"/>
<sequence length="480" mass="53970">MVATVTDLHTPDREIERLRTLFIQQKQAFRSHPMPSPEERVEQLRRLKQGLIDNQDKLISAVNQDFSCRSKDETLVAEIMITVESINYMINNVRKWMRPSRRHVSMLFAPSYNQVVYQPLGVVGVMVPWNYPIQLALVPLATNLAAGNRTMIKMSEFTPATNKALKLLLDEIFDESHAAIIEGEVDVSTAFSEKPWDHLIFTGSTAVGKHVMAAAAKNLVPVTLELGGKSPAIVAPNTNLQHAVDRICFGKSLNAGQTCIAPDYVLIPEDQEEAFVKAYQTSFAKMYPKVRDNNDYTAIINDRQHQRLQAWVKDAEEKGARITVVNPAKENFSGTRKMPLHLVQGATDDMTVLQDEIFGPILPLIPYKTLEDAIDYVNDRDRPLALYLFSYDKEQEHRVLNRTHAGGVSVNDTLMHIAQDDMPFGGIGPSGMGHYHGKEGFVALSKAKPVHRKGRFNSGKFIYPPYGTAIQKLIYKIFIR</sequence>
<dbReference type="GO" id="GO:0050269">
    <property type="term" value="F:coniferyl-aldehyde dehydrogenase [NAD(P)+] activity"/>
    <property type="evidence" value="ECO:0007669"/>
    <property type="project" value="UniProtKB-EC"/>
</dbReference>
<dbReference type="InterPro" id="IPR016162">
    <property type="entry name" value="Ald_DH_N"/>
</dbReference>
<dbReference type="InterPro" id="IPR015590">
    <property type="entry name" value="Aldehyde_DH_dom"/>
</dbReference>
<dbReference type="AlphaFoldDB" id="A0A160THZ7"/>
<dbReference type="EC" id="1.2.1.68" evidence="5"/>
<dbReference type="FunFam" id="3.40.309.10:FF:000003">
    <property type="entry name" value="Aldehyde dehydrogenase"/>
    <property type="match status" value="1"/>
</dbReference>